<evidence type="ECO:0000256" key="2">
    <source>
        <dbReference type="ARBA" id="ARBA00004127"/>
    </source>
</evidence>
<dbReference type="GO" id="GO:0016874">
    <property type="term" value="F:ligase activity"/>
    <property type="evidence" value="ECO:0007669"/>
    <property type="project" value="UniProtKB-KW"/>
</dbReference>
<keyword evidence="11 14" id="KW-1133">Transmembrane helix</keyword>
<dbReference type="GO" id="GO:0006511">
    <property type="term" value="P:ubiquitin-dependent protein catabolic process"/>
    <property type="evidence" value="ECO:0007669"/>
    <property type="project" value="TreeGrafter"/>
</dbReference>
<evidence type="ECO:0000256" key="5">
    <source>
        <dbReference type="ARBA" id="ARBA00022679"/>
    </source>
</evidence>
<dbReference type="GO" id="GO:0008270">
    <property type="term" value="F:zinc ion binding"/>
    <property type="evidence" value="ECO:0007669"/>
    <property type="project" value="UniProtKB-KW"/>
</dbReference>
<keyword evidence="7" id="KW-0479">Metal-binding</keyword>
<dbReference type="InterPro" id="IPR011016">
    <property type="entry name" value="Znf_RING-CH"/>
</dbReference>
<dbReference type="STRING" id="425264.A0A3G2S1I3"/>
<accession>A0A3G2S1I3</accession>
<evidence type="ECO:0000313" key="18">
    <source>
        <dbReference type="Proteomes" id="UP000269793"/>
    </source>
</evidence>
<dbReference type="InterPro" id="IPR051826">
    <property type="entry name" value="E3_ubiquitin-ligase_domain"/>
</dbReference>
<dbReference type="PANTHER" id="PTHR22765">
    <property type="entry name" value="RING FINGER AND PROTEASE ASSOCIATED DOMAIN-CONTAINING"/>
    <property type="match status" value="1"/>
</dbReference>
<evidence type="ECO:0000256" key="12">
    <source>
        <dbReference type="ARBA" id="ARBA00023136"/>
    </source>
</evidence>
<keyword evidence="17" id="KW-0436">Ligase</keyword>
<organism evidence="17 18">
    <name type="scientific">Malassezia restricta (strain ATCC 96810 / NBRC 103918 / CBS 7877)</name>
    <name type="common">Seborrheic dermatitis infection agent</name>
    <dbReference type="NCBI Taxonomy" id="425264"/>
    <lineage>
        <taxon>Eukaryota</taxon>
        <taxon>Fungi</taxon>
        <taxon>Dikarya</taxon>
        <taxon>Basidiomycota</taxon>
        <taxon>Ustilaginomycotina</taxon>
        <taxon>Malasseziomycetes</taxon>
        <taxon>Malasseziales</taxon>
        <taxon>Malasseziaceae</taxon>
        <taxon>Malassezia</taxon>
    </lineage>
</organism>
<comment type="catalytic activity">
    <reaction evidence="1">
        <text>S-ubiquitinyl-[E2 ubiquitin-conjugating enzyme]-L-cysteine + [acceptor protein]-L-lysine = [E2 ubiquitin-conjugating enzyme]-L-cysteine + N(6)-ubiquitinyl-[acceptor protein]-L-lysine.</text>
        <dbReference type="EC" id="2.3.2.27"/>
    </reaction>
</comment>
<evidence type="ECO:0000256" key="7">
    <source>
        <dbReference type="ARBA" id="ARBA00022723"/>
    </source>
</evidence>
<feature type="transmembrane region" description="Helical" evidence="14">
    <location>
        <begin position="545"/>
        <end position="563"/>
    </location>
</feature>
<feature type="transmembrane region" description="Helical" evidence="14">
    <location>
        <begin position="318"/>
        <end position="336"/>
    </location>
</feature>
<keyword evidence="18" id="KW-1185">Reference proteome</keyword>
<evidence type="ECO:0000256" key="3">
    <source>
        <dbReference type="ARBA" id="ARBA00004906"/>
    </source>
</evidence>
<keyword evidence="6 14" id="KW-0812">Transmembrane</keyword>
<evidence type="ECO:0000256" key="8">
    <source>
        <dbReference type="ARBA" id="ARBA00022771"/>
    </source>
</evidence>
<reference evidence="17 18" key="1">
    <citation type="submission" date="2018-10" db="EMBL/GenBank/DDBJ databases">
        <title>Complete genome sequence of Malassezia restricta CBS 7877.</title>
        <authorList>
            <person name="Morand S.C."/>
            <person name="Bertignac M."/>
            <person name="Iltis A."/>
            <person name="Kolder I."/>
            <person name="Pirovano W."/>
            <person name="Jourdain R."/>
            <person name="Clavaud C."/>
        </authorList>
    </citation>
    <scope>NUCLEOTIDE SEQUENCE [LARGE SCALE GENOMIC DNA]</scope>
    <source>
        <strain evidence="17 18">CBS 7877</strain>
    </source>
</reference>
<evidence type="ECO:0000256" key="14">
    <source>
        <dbReference type="SAM" id="Phobius"/>
    </source>
</evidence>
<dbReference type="GO" id="GO:0012505">
    <property type="term" value="C:endomembrane system"/>
    <property type="evidence" value="ECO:0007669"/>
    <property type="project" value="UniProtKB-SubCell"/>
</dbReference>
<dbReference type="InterPro" id="IPR001841">
    <property type="entry name" value="Znf_RING"/>
</dbReference>
<evidence type="ECO:0000256" key="11">
    <source>
        <dbReference type="ARBA" id="ARBA00022989"/>
    </source>
</evidence>
<dbReference type="Pfam" id="PF13639">
    <property type="entry name" value="zf-RING_2"/>
    <property type="match status" value="1"/>
</dbReference>
<name>A0A3G2S1I3_MALR7</name>
<comment type="pathway">
    <text evidence="3">Protein modification; protein ubiquitination.</text>
</comment>
<evidence type="ECO:0000256" key="1">
    <source>
        <dbReference type="ARBA" id="ARBA00000900"/>
    </source>
</evidence>
<gene>
    <name evidence="17" type="primary">dsc1</name>
    <name evidence="17" type="ORF">DNF11_0676</name>
</gene>
<keyword evidence="10" id="KW-0862">Zinc</keyword>
<evidence type="ECO:0000256" key="6">
    <source>
        <dbReference type="ARBA" id="ARBA00022692"/>
    </source>
</evidence>
<dbReference type="AlphaFoldDB" id="A0A3G2S1I3"/>
<dbReference type="EMBL" id="CP033148">
    <property type="protein sequence ID" value="AYO41626.1"/>
    <property type="molecule type" value="Genomic_DNA"/>
</dbReference>
<keyword evidence="9" id="KW-0833">Ubl conjugation pathway</keyword>
<evidence type="ECO:0000259" key="16">
    <source>
        <dbReference type="PROSITE" id="PS50089"/>
    </source>
</evidence>
<dbReference type="SUPFAM" id="SSF57850">
    <property type="entry name" value="RING/U-box"/>
    <property type="match status" value="1"/>
</dbReference>
<feature type="domain" description="RING-type" evidence="16">
    <location>
        <begin position="618"/>
        <end position="660"/>
    </location>
</feature>
<proteinExistence type="predicted"/>
<dbReference type="Proteomes" id="UP000269793">
    <property type="component" value="Chromosome I"/>
</dbReference>
<feature type="chain" id="PRO_5018167703" description="RING-type E3 ubiquitin transferase" evidence="15">
    <location>
        <begin position="28"/>
        <end position="668"/>
    </location>
</feature>
<protein>
    <recommendedName>
        <fullName evidence="4">RING-type E3 ubiquitin transferase</fullName>
        <ecNumber evidence="4">2.3.2.27</ecNumber>
    </recommendedName>
</protein>
<dbReference type="SMART" id="SM00184">
    <property type="entry name" value="RING"/>
    <property type="match status" value="1"/>
</dbReference>
<feature type="transmembrane region" description="Helical" evidence="14">
    <location>
        <begin position="357"/>
        <end position="379"/>
    </location>
</feature>
<comment type="subcellular location">
    <subcellularLocation>
        <location evidence="2">Endomembrane system</location>
        <topology evidence="2">Multi-pass membrane protein</topology>
    </subcellularLocation>
</comment>
<dbReference type="VEuPathDB" id="FungiDB:DNF11_0676"/>
<dbReference type="EC" id="2.3.2.27" evidence="4"/>
<dbReference type="PROSITE" id="PS50089">
    <property type="entry name" value="ZF_RING_2"/>
    <property type="match status" value="1"/>
</dbReference>
<keyword evidence="5" id="KW-0808">Transferase</keyword>
<dbReference type="InterPro" id="IPR013083">
    <property type="entry name" value="Znf_RING/FYVE/PHD"/>
</dbReference>
<evidence type="ECO:0000256" key="13">
    <source>
        <dbReference type="PROSITE-ProRule" id="PRU00175"/>
    </source>
</evidence>
<feature type="transmembrane region" description="Helical" evidence="14">
    <location>
        <begin position="461"/>
        <end position="478"/>
    </location>
</feature>
<dbReference type="Pfam" id="PF11145">
    <property type="entry name" value="DUF2921"/>
    <property type="match status" value="2"/>
</dbReference>
<evidence type="ECO:0000256" key="9">
    <source>
        <dbReference type="ARBA" id="ARBA00022786"/>
    </source>
</evidence>
<sequence length="668" mass="76493">MMRRTVRPWLCCLSWLVCLAVVHFADASSLSERLDALQARRMRLIHERAELEGYLQGNVTQQGAFRPVREQDPRLDRALRDMELEAHPFYPNVSGFYHGHLSAWNTSRLSWDQVQERGLAEWNNTVIQPYFRAYGVTDQASHIRGGFSLPVPWINGSLDDTDIQLVGVHDIRHGMLYLVGMPVTAKAVLDIRNVLAMIPETQAAFRNDAGKACLNDINMRIQRIDEAMTSPYIISIPDPDPSASSNCTMQLYAKLSPEDLDQRELNTIEHELREPSGIVTRPAPRLHMKVLGISTRCGMYLETDSMVGISRAQYWSDVRYYIAGMICVLLMQLVLMTREMERTQTHTAISRISGLSMFIHSLFDACMSLAHFILGLALPGSYAPGFFSIAFMQAVLFFVLEFRLYAIVTKQRMESHRGTMQRVDSLSDDDDNSFDSLLDEPTLRHYVDNGYRRLPRALHRVPRMFFLVSWLMAVIFFVNVAPILYTLVAVSFLMSFWVPQILHNIRQRSTGFHTSTIIGMSMARCYVPLYLYQDFFNPLPLESTPWFWLLMGWCAAQTLFLVGQNMGGPLFFLPYSWRHSEKDWNWHPSKEALAAMLSHTHDEEEAAVDPLSIPLGDCPICLMPTSWDDESVMVAPCHHVFHKECLLPWLDIKQICPSCRLPLPVYNK</sequence>
<evidence type="ECO:0000313" key="17">
    <source>
        <dbReference type="EMBL" id="AYO41626.1"/>
    </source>
</evidence>
<feature type="transmembrane region" description="Helical" evidence="14">
    <location>
        <begin position="385"/>
        <end position="408"/>
    </location>
</feature>
<keyword evidence="15" id="KW-0732">Signal</keyword>
<dbReference type="InterPro" id="IPR021319">
    <property type="entry name" value="DUF2921"/>
</dbReference>
<keyword evidence="8 13" id="KW-0863">Zinc-finger</keyword>
<dbReference type="GO" id="GO:0005737">
    <property type="term" value="C:cytoplasm"/>
    <property type="evidence" value="ECO:0007669"/>
    <property type="project" value="TreeGrafter"/>
</dbReference>
<evidence type="ECO:0000256" key="10">
    <source>
        <dbReference type="ARBA" id="ARBA00022833"/>
    </source>
</evidence>
<dbReference type="Gene3D" id="3.30.40.10">
    <property type="entry name" value="Zinc/RING finger domain, C3HC4 (zinc finger)"/>
    <property type="match status" value="1"/>
</dbReference>
<feature type="signal peptide" evidence="15">
    <location>
        <begin position="1"/>
        <end position="27"/>
    </location>
</feature>
<evidence type="ECO:0000256" key="4">
    <source>
        <dbReference type="ARBA" id="ARBA00012483"/>
    </source>
</evidence>
<dbReference type="GO" id="GO:0061630">
    <property type="term" value="F:ubiquitin protein ligase activity"/>
    <property type="evidence" value="ECO:0007669"/>
    <property type="project" value="UniProtKB-EC"/>
</dbReference>
<keyword evidence="12 14" id="KW-0472">Membrane</keyword>
<dbReference type="OrthoDB" id="9984778at2759"/>
<dbReference type="PANTHER" id="PTHR22765:SF416">
    <property type="entry name" value="E3 UBIQUITIN-PROTEIN LIGASE GODZILLA"/>
    <property type="match status" value="1"/>
</dbReference>
<evidence type="ECO:0000256" key="15">
    <source>
        <dbReference type="SAM" id="SignalP"/>
    </source>
</evidence>
<dbReference type="SMART" id="SM00744">
    <property type="entry name" value="RINGv"/>
    <property type="match status" value="1"/>
</dbReference>